<reference evidence="2 3" key="1">
    <citation type="submission" date="2010-08" db="EMBL/GenBank/DDBJ databases">
        <authorList>
            <person name="Weinstock G."/>
            <person name="Sodergren E."/>
            <person name="Clifton S."/>
            <person name="Fulton L."/>
            <person name="Fulton B."/>
            <person name="Courtney L."/>
            <person name="Fronick C."/>
            <person name="Harrison M."/>
            <person name="Strong C."/>
            <person name="Farmer C."/>
            <person name="Delahaunty K."/>
            <person name="Markovic C."/>
            <person name="Hall O."/>
            <person name="Minx P."/>
            <person name="Tomlinson C."/>
            <person name="Mitreva M."/>
            <person name="Hou S."/>
            <person name="Chen J."/>
            <person name="Wollam A."/>
            <person name="Pepin K.H."/>
            <person name="Johnson M."/>
            <person name="Bhonagiri V."/>
            <person name="Zhang X."/>
            <person name="Suruliraj S."/>
            <person name="Warren W."/>
            <person name="Chinwalla A."/>
            <person name="Mardis E.R."/>
            <person name="Wilson R.K."/>
        </authorList>
    </citation>
    <scope>NUCLEOTIDE SEQUENCE [LARGE SCALE GENOMIC DNA]</scope>
    <source>
        <strain evidence="2 3">F0359</strain>
    </source>
</reference>
<dbReference type="PIRSF" id="PIRSF003203">
    <property type="entry name" value="AzlD"/>
    <property type="match status" value="1"/>
</dbReference>
<keyword evidence="1" id="KW-0812">Transmembrane</keyword>
<dbReference type="AlphaFoldDB" id="E2Z9N3"/>
<evidence type="ECO:0000256" key="1">
    <source>
        <dbReference type="SAM" id="Phobius"/>
    </source>
</evidence>
<sequence>MMTSEQMMWTIFIVAFGTWVTRFSPFLLFAHKRDGKLPDVVTYLGEVLPAAVMGMLVVYALKDVSLMTWPNGIPEGLALIVTIGVHLYKKNFLISMFVGTLCYMVLVQTVFL</sequence>
<gene>
    <name evidence="2" type="primary">azlD</name>
    <name evidence="2" type="ORF">HMPREF9429_00137</name>
</gene>
<dbReference type="eggNOG" id="COG1687">
    <property type="taxonomic scope" value="Bacteria"/>
</dbReference>
<dbReference type="EMBL" id="AECS01000003">
    <property type="protein sequence ID" value="EFQ05059.1"/>
    <property type="molecule type" value="Genomic_DNA"/>
</dbReference>
<keyword evidence="1" id="KW-1133">Transmembrane helix</keyword>
<evidence type="ECO:0000313" key="2">
    <source>
        <dbReference type="EMBL" id="EFQ05059.1"/>
    </source>
</evidence>
<protein>
    <submittedName>
        <fullName evidence="2">Branched-chain amino acid transport protein AzlD</fullName>
    </submittedName>
</protein>
<keyword evidence="1" id="KW-0472">Membrane</keyword>
<dbReference type="Pfam" id="PF05437">
    <property type="entry name" value="AzlD"/>
    <property type="match status" value="1"/>
</dbReference>
<comment type="caution">
    <text evidence="2">The sequence shown here is derived from an EMBL/GenBank/DDBJ whole genome shotgun (WGS) entry which is preliminary data.</text>
</comment>
<dbReference type="Proteomes" id="UP000003195">
    <property type="component" value="Unassembled WGS sequence"/>
</dbReference>
<dbReference type="HOGENOM" id="CLU_144816_1_1_9"/>
<accession>E2Z9N3</accession>
<feature type="transmembrane region" description="Helical" evidence="1">
    <location>
        <begin position="40"/>
        <end position="61"/>
    </location>
</feature>
<organism evidence="2 3">
    <name type="scientific">Megasphaera micronuciformis F0359</name>
    <dbReference type="NCBI Taxonomy" id="706434"/>
    <lineage>
        <taxon>Bacteria</taxon>
        <taxon>Bacillati</taxon>
        <taxon>Bacillota</taxon>
        <taxon>Negativicutes</taxon>
        <taxon>Veillonellales</taxon>
        <taxon>Veillonellaceae</taxon>
        <taxon>Megasphaera</taxon>
    </lineage>
</organism>
<feature type="transmembrane region" description="Helical" evidence="1">
    <location>
        <begin position="6"/>
        <end position="28"/>
    </location>
</feature>
<name>E2Z9N3_9FIRM</name>
<dbReference type="STRING" id="706434.HMPREF9429_00137"/>
<feature type="transmembrane region" description="Helical" evidence="1">
    <location>
        <begin position="92"/>
        <end position="111"/>
    </location>
</feature>
<evidence type="ECO:0000313" key="3">
    <source>
        <dbReference type="Proteomes" id="UP000003195"/>
    </source>
</evidence>
<keyword evidence="3" id="KW-1185">Reference proteome</keyword>
<proteinExistence type="predicted"/>
<dbReference type="InterPro" id="IPR008407">
    <property type="entry name" value="Brnchd-chn_aa_trnsp_AzlD"/>
</dbReference>